<accession>A0A6S6TNM8</accession>
<dbReference type="InterPro" id="IPR051130">
    <property type="entry name" value="Mito_struct-func_regulator"/>
</dbReference>
<protein>
    <submittedName>
        <fullName evidence="2">Ubiquinone biosynthesis monooxygenase UbiB</fullName>
    </submittedName>
</protein>
<evidence type="ECO:0000259" key="1">
    <source>
        <dbReference type="PROSITE" id="PS50011"/>
    </source>
</evidence>
<gene>
    <name evidence="2" type="ORF">HELGO_WM394</name>
</gene>
<keyword evidence="2" id="KW-0560">Oxidoreductase</keyword>
<dbReference type="SUPFAM" id="SSF56112">
    <property type="entry name" value="Protein kinase-like (PK-like)"/>
    <property type="match status" value="1"/>
</dbReference>
<keyword evidence="2" id="KW-0503">Monooxygenase</keyword>
<sequence>MDKSLPTGKLSRGKVVGKALLKIGTKKSKRFLSNGNHAQTHKEIADVIFNALGELKGVSVKIAQQVALGMPFLPPTYLEKISKSFNNIPSINKALIRKIIKVELGAYPQDVFDIFDVNAFAAASLGQVHLATKGSEKIAVKVQYPGIKKSIASDMSLIHFGLKHFAKGQNVDHIISEIEERLYEEVDYTLEAKNYTFFKENMNNVNIVIPHVFTKLSSEKVLSTSFLEGLDFQSYLETNPSQKEKDAYAQLIFDSFFYSLYHLKHIHADPNPGNFLFMPEGKLGLIDFGCVKTVEEDFLKKYNQLHLNLVENHDDKSIIPQYIDLGMIEEQSEEKMQKFYIEVIKPLDTLYKEPLLNESYDFKENSDFSKRGFEMIFEVQKKQYHSVHKLNEQFIFINRTLLGYYALFEKMGAKIETKYVNKLMKEHQ</sequence>
<dbReference type="AlphaFoldDB" id="A0A6S6TNM8"/>
<dbReference type="GO" id="GO:0004672">
    <property type="term" value="F:protein kinase activity"/>
    <property type="evidence" value="ECO:0007669"/>
    <property type="project" value="InterPro"/>
</dbReference>
<evidence type="ECO:0000313" key="2">
    <source>
        <dbReference type="EMBL" id="CAA6818250.1"/>
    </source>
</evidence>
<dbReference type="PANTHER" id="PTHR43173:SF19">
    <property type="entry name" value="AARF DOMAIN-CONTAINING PROTEIN KINASE 1"/>
    <property type="match status" value="1"/>
</dbReference>
<dbReference type="GO" id="GO:0005524">
    <property type="term" value="F:ATP binding"/>
    <property type="evidence" value="ECO:0007669"/>
    <property type="project" value="InterPro"/>
</dbReference>
<dbReference type="InterPro" id="IPR011009">
    <property type="entry name" value="Kinase-like_dom_sf"/>
</dbReference>
<dbReference type="PANTHER" id="PTHR43173">
    <property type="entry name" value="ABC1 FAMILY PROTEIN"/>
    <property type="match status" value="1"/>
</dbReference>
<keyword evidence="2" id="KW-0830">Ubiquinone</keyword>
<feature type="domain" description="Protein kinase" evidence="1">
    <location>
        <begin position="114"/>
        <end position="428"/>
    </location>
</feature>
<reference evidence="2" key="1">
    <citation type="submission" date="2020-01" db="EMBL/GenBank/DDBJ databases">
        <authorList>
            <person name="Meier V. D."/>
            <person name="Meier V D."/>
        </authorList>
    </citation>
    <scope>NUCLEOTIDE SEQUENCE</scope>
    <source>
        <strain evidence="2">HLG_WM_MAG_01</strain>
    </source>
</reference>
<dbReference type="InterPro" id="IPR034646">
    <property type="entry name" value="ADCK3_dom"/>
</dbReference>
<proteinExistence type="predicted"/>
<dbReference type="EMBL" id="CACVAS010000107">
    <property type="protein sequence ID" value="CAA6818250.1"/>
    <property type="molecule type" value="Genomic_DNA"/>
</dbReference>
<name>A0A6S6TNM8_9BACT</name>
<dbReference type="Pfam" id="PF03109">
    <property type="entry name" value="ABC1"/>
    <property type="match status" value="1"/>
</dbReference>
<organism evidence="2">
    <name type="scientific">uncultured Sulfurovum sp</name>
    <dbReference type="NCBI Taxonomy" id="269237"/>
    <lineage>
        <taxon>Bacteria</taxon>
        <taxon>Pseudomonadati</taxon>
        <taxon>Campylobacterota</taxon>
        <taxon>Epsilonproteobacteria</taxon>
        <taxon>Campylobacterales</taxon>
        <taxon>Sulfurovaceae</taxon>
        <taxon>Sulfurovum</taxon>
        <taxon>environmental samples</taxon>
    </lineage>
</organism>
<dbReference type="InterPro" id="IPR000719">
    <property type="entry name" value="Prot_kinase_dom"/>
</dbReference>
<dbReference type="CDD" id="cd13970">
    <property type="entry name" value="ABC1_ADCK3"/>
    <property type="match status" value="1"/>
</dbReference>
<dbReference type="Gene3D" id="1.10.510.10">
    <property type="entry name" value="Transferase(Phosphotransferase) domain 1"/>
    <property type="match status" value="1"/>
</dbReference>
<dbReference type="PROSITE" id="PS50011">
    <property type="entry name" value="PROTEIN_KINASE_DOM"/>
    <property type="match status" value="1"/>
</dbReference>
<dbReference type="Gene3D" id="3.30.200.20">
    <property type="entry name" value="Phosphorylase Kinase, domain 1"/>
    <property type="match status" value="1"/>
</dbReference>
<dbReference type="InterPro" id="IPR004147">
    <property type="entry name" value="ABC1_dom"/>
</dbReference>
<dbReference type="GO" id="GO:0004497">
    <property type="term" value="F:monooxygenase activity"/>
    <property type="evidence" value="ECO:0007669"/>
    <property type="project" value="UniProtKB-KW"/>
</dbReference>